<keyword evidence="4" id="KW-1185">Reference proteome</keyword>
<protein>
    <submittedName>
        <fullName evidence="3">Uncharacterized protein</fullName>
    </submittedName>
</protein>
<evidence type="ECO:0000313" key="4">
    <source>
        <dbReference type="Proteomes" id="UP001154282"/>
    </source>
</evidence>
<dbReference type="GO" id="GO:0016616">
    <property type="term" value="F:oxidoreductase activity, acting on the CH-OH group of donors, NAD or NADP as acceptor"/>
    <property type="evidence" value="ECO:0007669"/>
    <property type="project" value="TreeGrafter"/>
</dbReference>
<dbReference type="Proteomes" id="UP001154282">
    <property type="component" value="Unassembled WGS sequence"/>
</dbReference>
<dbReference type="Gene3D" id="3.40.50.720">
    <property type="entry name" value="NAD(P)-binding Rossmann-like Domain"/>
    <property type="match status" value="1"/>
</dbReference>
<dbReference type="InterPro" id="IPR050425">
    <property type="entry name" value="NAD(P)_dehydrat-like"/>
</dbReference>
<dbReference type="PANTHER" id="PTHR10366:SF295">
    <property type="entry name" value="NAD(P)-BINDING ROSSMANN-FOLD SUPERFAMILY PROTEIN"/>
    <property type="match status" value="1"/>
</dbReference>
<dbReference type="InterPro" id="IPR036291">
    <property type="entry name" value="NAD(P)-bd_dom_sf"/>
</dbReference>
<dbReference type="AlphaFoldDB" id="A0AAV0GWX7"/>
<reference evidence="3" key="1">
    <citation type="submission" date="2022-08" db="EMBL/GenBank/DDBJ databases">
        <authorList>
            <person name="Gutierrez-Valencia J."/>
        </authorList>
    </citation>
    <scope>NUCLEOTIDE SEQUENCE</scope>
</reference>
<comment type="caution">
    <text evidence="3">The sequence shown here is derived from an EMBL/GenBank/DDBJ whole genome shotgun (WGS) entry which is preliminary data.</text>
</comment>
<keyword evidence="1" id="KW-0521">NADP</keyword>
<gene>
    <name evidence="3" type="ORF">LITE_LOCUS1203</name>
</gene>
<organism evidence="3 4">
    <name type="scientific">Linum tenue</name>
    <dbReference type="NCBI Taxonomy" id="586396"/>
    <lineage>
        <taxon>Eukaryota</taxon>
        <taxon>Viridiplantae</taxon>
        <taxon>Streptophyta</taxon>
        <taxon>Embryophyta</taxon>
        <taxon>Tracheophyta</taxon>
        <taxon>Spermatophyta</taxon>
        <taxon>Magnoliopsida</taxon>
        <taxon>eudicotyledons</taxon>
        <taxon>Gunneridae</taxon>
        <taxon>Pentapetalae</taxon>
        <taxon>rosids</taxon>
        <taxon>fabids</taxon>
        <taxon>Malpighiales</taxon>
        <taxon>Linaceae</taxon>
        <taxon>Linum</taxon>
    </lineage>
</organism>
<dbReference type="SUPFAM" id="SSF51735">
    <property type="entry name" value="NAD(P)-binding Rossmann-fold domains"/>
    <property type="match status" value="1"/>
</dbReference>
<evidence type="ECO:0000313" key="3">
    <source>
        <dbReference type="EMBL" id="CAI0376863.1"/>
    </source>
</evidence>
<evidence type="ECO:0000256" key="2">
    <source>
        <dbReference type="ARBA" id="ARBA00023002"/>
    </source>
</evidence>
<accession>A0AAV0GWX7</accession>
<evidence type="ECO:0000256" key="1">
    <source>
        <dbReference type="ARBA" id="ARBA00022857"/>
    </source>
</evidence>
<dbReference type="PANTHER" id="PTHR10366">
    <property type="entry name" value="NAD DEPENDENT EPIMERASE/DEHYDRATASE"/>
    <property type="match status" value="1"/>
</dbReference>
<sequence>MAPSTPFKPPSIPTSLASSSLLPSPPWFQTLIGPPAMYSTSPPEPISTHCKSRKKWYPVTKTLTERAAWEFAEKKGIDLVAIHPATCLGPPLQPGLNASFALFTEETQPGLVVFYGAAKELVNLGLKFAPVEDAVRETVESLRARGLVAEPPQA</sequence>
<proteinExistence type="predicted"/>
<dbReference type="EMBL" id="CAMGYJ010000002">
    <property type="protein sequence ID" value="CAI0376863.1"/>
    <property type="molecule type" value="Genomic_DNA"/>
</dbReference>
<name>A0AAV0GWX7_9ROSI</name>
<keyword evidence="2" id="KW-0560">Oxidoreductase</keyword>